<name>A0ABN2C591_9ACTN</name>
<gene>
    <name evidence="1" type="ORF">GCM10009741_66840</name>
</gene>
<comment type="caution">
    <text evidence="1">The sequence shown here is derived from an EMBL/GenBank/DDBJ whole genome shotgun (WGS) entry which is preliminary data.</text>
</comment>
<accession>A0ABN2C591</accession>
<protein>
    <submittedName>
        <fullName evidence="1">Uncharacterized protein</fullName>
    </submittedName>
</protein>
<dbReference type="Proteomes" id="UP001500363">
    <property type="component" value="Unassembled WGS sequence"/>
</dbReference>
<proteinExistence type="predicted"/>
<evidence type="ECO:0000313" key="2">
    <source>
        <dbReference type="Proteomes" id="UP001500363"/>
    </source>
</evidence>
<reference evidence="1 2" key="1">
    <citation type="journal article" date="2019" name="Int. J. Syst. Evol. Microbiol.">
        <title>The Global Catalogue of Microorganisms (GCM) 10K type strain sequencing project: providing services to taxonomists for standard genome sequencing and annotation.</title>
        <authorList>
            <consortium name="The Broad Institute Genomics Platform"/>
            <consortium name="The Broad Institute Genome Sequencing Center for Infectious Disease"/>
            <person name="Wu L."/>
            <person name="Ma J."/>
        </authorList>
    </citation>
    <scope>NUCLEOTIDE SEQUENCE [LARGE SCALE GENOMIC DNA]</scope>
    <source>
        <strain evidence="1 2">JCM 14303</strain>
    </source>
</reference>
<evidence type="ECO:0000313" key="1">
    <source>
        <dbReference type="EMBL" id="GAA1552946.1"/>
    </source>
</evidence>
<organism evidence="1 2">
    <name type="scientific">Kribbella lupini</name>
    <dbReference type="NCBI Taxonomy" id="291602"/>
    <lineage>
        <taxon>Bacteria</taxon>
        <taxon>Bacillati</taxon>
        <taxon>Actinomycetota</taxon>
        <taxon>Actinomycetes</taxon>
        <taxon>Propionibacteriales</taxon>
        <taxon>Kribbellaceae</taxon>
        <taxon>Kribbella</taxon>
    </lineage>
</organism>
<sequence length="193" mass="19961">MQNDLSYGRRKSQSEYDIQGQVHDRERGLGWNYVGGQTSAVGRLVRDFRWHQAGEAAASEASGEGFAYGFFRRPEVEEGLGRGRGLGGGEPAAGQGLDGEGSADFCVDADRARVGGGYGCDAGGVGEGDVEALDERLAGGGVGQGALVAEGRGEFAEQVVGGFAGGVGAGAHPDVHGFRCGARGFIHREKVTR</sequence>
<dbReference type="EMBL" id="BAAANC010000004">
    <property type="protein sequence ID" value="GAA1552946.1"/>
    <property type="molecule type" value="Genomic_DNA"/>
</dbReference>
<keyword evidence="2" id="KW-1185">Reference proteome</keyword>